<reference evidence="9" key="1">
    <citation type="journal article" date="2017" name="Nat. Microbiol.">
        <title>Global analysis of biosynthetic gene clusters reveals vast potential of secondary metabolite production in Penicillium species.</title>
        <authorList>
            <person name="Nielsen J.C."/>
            <person name="Grijseels S."/>
            <person name="Prigent S."/>
            <person name="Ji B."/>
            <person name="Dainat J."/>
            <person name="Nielsen K.F."/>
            <person name="Frisvad J.C."/>
            <person name="Workman M."/>
            <person name="Nielsen J."/>
        </authorList>
    </citation>
    <scope>NUCLEOTIDE SEQUENCE [LARGE SCALE GENOMIC DNA]</scope>
    <source>
        <strain evidence="9">IBT 11843</strain>
    </source>
</reference>
<feature type="transmembrane region" description="Helical" evidence="6">
    <location>
        <begin position="286"/>
        <end position="310"/>
    </location>
</feature>
<feature type="transmembrane region" description="Helical" evidence="6">
    <location>
        <begin position="359"/>
        <end position="378"/>
    </location>
</feature>
<gene>
    <name evidence="8" type="ORF">PENDEC_c003G04620</name>
</gene>
<keyword evidence="3 6" id="KW-1133">Transmembrane helix</keyword>
<dbReference type="PROSITE" id="PS50850">
    <property type="entry name" value="MFS"/>
    <property type="match status" value="1"/>
</dbReference>
<evidence type="ECO:0000256" key="6">
    <source>
        <dbReference type="SAM" id="Phobius"/>
    </source>
</evidence>
<dbReference type="Gene3D" id="1.20.1250.20">
    <property type="entry name" value="MFS general substrate transporter like domains"/>
    <property type="match status" value="1"/>
</dbReference>
<feature type="domain" description="Major facilitator superfamily (MFS) profile" evidence="7">
    <location>
        <begin position="125"/>
        <end position="494"/>
    </location>
</feature>
<comment type="subcellular location">
    <subcellularLocation>
        <location evidence="1">Membrane</location>
        <topology evidence="1">Multi-pass membrane protein</topology>
    </subcellularLocation>
</comment>
<feature type="transmembrane region" description="Helical" evidence="6">
    <location>
        <begin position="252"/>
        <end position="274"/>
    </location>
</feature>
<feature type="transmembrane region" description="Helical" evidence="6">
    <location>
        <begin position="124"/>
        <end position="143"/>
    </location>
</feature>
<dbReference type="InterPro" id="IPR011701">
    <property type="entry name" value="MFS"/>
</dbReference>
<dbReference type="EMBL" id="MDYL01000003">
    <property type="protein sequence ID" value="OQD77287.1"/>
    <property type="molecule type" value="Genomic_DNA"/>
</dbReference>
<dbReference type="InterPro" id="IPR020846">
    <property type="entry name" value="MFS_dom"/>
</dbReference>
<dbReference type="GO" id="GO:0015244">
    <property type="term" value="F:fluconazole transmembrane transporter activity"/>
    <property type="evidence" value="ECO:0007669"/>
    <property type="project" value="TreeGrafter"/>
</dbReference>
<dbReference type="PANTHER" id="PTHR23502">
    <property type="entry name" value="MAJOR FACILITATOR SUPERFAMILY"/>
    <property type="match status" value="1"/>
</dbReference>
<feature type="transmembrane region" description="Helical" evidence="6">
    <location>
        <begin position="194"/>
        <end position="212"/>
    </location>
</feature>
<dbReference type="PANTHER" id="PTHR23502:SF23">
    <property type="entry name" value="FLUCONAZOLE RESISTANCE PROTEIN 1"/>
    <property type="match status" value="1"/>
</dbReference>
<feature type="transmembrane region" description="Helical" evidence="6">
    <location>
        <begin position="155"/>
        <end position="174"/>
    </location>
</feature>
<evidence type="ECO:0000256" key="5">
    <source>
        <dbReference type="SAM" id="MobiDB-lite"/>
    </source>
</evidence>
<evidence type="ECO:0000313" key="9">
    <source>
        <dbReference type="Proteomes" id="UP000191522"/>
    </source>
</evidence>
<dbReference type="Proteomes" id="UP000191522">
    <property type="component" value="Unassembled WGS sequence"/>
</dbReference>
<proteinExistence type="predicted"/>
<dbReference type="InterPro" id="IPR036259">
    <property type="entry name" value="MFS_trans_sf"/>
</dbReference>
<feature type="transmembrane region" description="Helical" evidence="6">
    <location>
        <begin position="439"/>
        <end position="458"/>
    </location>
</feature>
<protein>
    <recommendedName>
        <fullName evidence="7">Major facilitator superfamily (MFS) profile domain-containing protein</fullName>
    </recommendedName>
</protein>
<sequence length="494" mass="55673">METLRDTAFGKLVRLISRHRWMQYPEEQDPSVWTEYLKTETETEKTEEEPSTPTTETENPEDLEAFGIYSLRSQLSSRSRRMSYASTLQNGGPDPTNKQPFVISWRGPDDPENPQNWSLRKKSCVSCLIWLLTFAIYIGSAIYTPGIPGVSKQFGVSSVAATLGLTLFVLGYGLGPMIWSPLSEIPMIGRSPTYVLTLFVFVFFQLGVIYAQNFGMLLAFRFLTGFIGSPALATGAASMGDIWSSKVRDYMIAVWGMFAISAPVLGPMLGGFAASAEGWTWTIWQLLWVSAFTFVLLFFFLPETFAPNILARRARRVRRITGNSQYMADAEIEIKEIKPMDVLFESLVRPFQLCFFEPIVLLLNLYIALIYGILYIWFEAFPIVFSEIHGFNPGESGLAFMGILVSTCCITIPGYFYWKYRYQSRHFDKEGNIAPEYQMPPAVIGAFALPISLFWFGWTGNFASDSPYFVAAIKAVEVSANLDILKYVSSPDSF</sequence>
<dbReference type="GO" id="GO:0005886">
    <property type="term" value="C:plasma membrane"/>
    <property type="evidence" value="ECO:0007669"/>
    <property type="project" value="TreeGrafter"/>
</dbReference>
<dbReference type="SUPFAM" id="SSF103473">
    <property type="entry name" value="MFS general substrate transporter"/>
    <property type="match status" value="1"/>
</dbReference>
<evidence type="ECO:0000256" key="4">
    <source>
        <dbReference type="ARBA" id="ARBA00023136"/>
    </source>
</evidence>
<dbReference type="OrthoDB" id="3357846at2759"/>
<keyword evidence="9" id="KW-1185">Reference proteome</keyword>
<evidence type="ECO:0000256" key="3">
    <source>
        <dbReference type="ARBA" id="ARBA00022989"/>
    </source>
</evidence>
<dbReference type="AlphaFoldDB" id="A0A1V6PKR8"/>
<evidence type="ECO:0000313" key="8">
    <source>
        <dbReference type="EMBL" id="OQD77287.1"/>
    </source>
</evidence>
<feature type="region of interest" description="Disordered" evidence="5">
    <location>
        <begin position="38"/>
        <end position="63"/>
    </location>
</feature>
<organism evidence="8 9">
    <name type="scientific">Penicillium decumbens</name>
    <dbReference type="NCBI Taxonomy" id="69771"/>
    <lineage>
        <taxon>Eukaryota</taxon>
        <taxon>Fungi</taxon>
        <taxon>Dikarya</taxon>
        <taxon>Ascomycota</taxon>
        <taxon>Pezizomycotina</taxon>
        <taxon>Eurotiomycetes</taxon>
        <taxon>Eurotiomycetidae</taxon>
        <taxon>Eurotiales</taxon>
        <taxon>Aspergillaceae</taxon>
        <taxon>Penicillium</taxon>
    </lineage>
</organism>
<keyword evidence="4 6" id="KW-0472">Membrane</keyword>
<dbReference type="Pfam" id="PF07690">
    <property type="entry name" value="MFS_1"/>
    <property type="match status" value="1"/>
</dbReference>
<evidence type="ECO:0000256" key="1">
    <source>
        <dbReference type="ARBA" id="ARBA00004141"/>
    </source>
</evidence>
<accession>A0A1V6PKR8</accession>
<dbReference type="GO" id="GO:1990961">
    <property type="term" value="P:xenobiotic detoxification by transmembrane export across the plasma membrane"/>
    <property type="evidence" value="ECO:0007669"/>
    <property type="project" value="TreeGrafter"/>
</dbReference>
<comment type="caution">
    <text evidence="8">The sequence shown here is derived from an EMBL/GenBank/DDBJ whole genome shotgun (WGS) entry which is preliminary data.</text>
</comment>
<evidence type="ECO:0000256" key="2">
    <source>
        <dbReference type="ARBA" id="ARBA00022692"/>
    </source>
</evidence>
<dbReference type="STRING" id="69771.A0A1V6PKR8"/>
<feature type="transmembrane region" description="Helical" evidence="6">
    <location>
        <begin position="218"/>
        <end position="240"/>
    </location>
</feature>
<feature type="transmembrane region" description="Helical" evidence="6">
    <location>
        <begin position="398"/>
        <end position="418"/>
    </location>
</feature>
<dbReference type="OMA" id="TCAYPAY"/>
<keyword evidence="2 6" id="KW-0812">Transmembrane</keyword>
<name>A0A1V6PKR8_PENDC</name>
<evidence type="ECO:0000259" key="7">
    <source>
        <dbReference type="PROSITE" id="PS50850"/>
    </source>
</evidence>